<dbReference type="RefSeq" id="WP_408156336.1">
    <property type="nucleotide sequence ID" value="NZ_JAQQFM010000003.1"/>
</dbReference>
<evidence type="ECO:0000256" key="1">
    <source>
        <dbReference type="ARBA" id="ARBA00012528"/>
    </source>
</evidence>
<sequence length="339" mass="37227">MQLGNGARTAHPAHPSHEPDERLGRLLRDFTALAGQICETPIVMVSQLHGHFDTRPPLASDQPYAAGIFERCQWWRFPGQSEVVRSNNDFSLCEAATVTSAALTEIGDLGSHAGFAGAPMVTGMPGVRFYAAAIFGQPQGNFMGTLCVLDRRARSLLPGQRMGLLTLARQLEERLALHHEVAQLQCQVLTDALTGIGNRRAFDQRLGDESARHQRSRQPLSLLMIDVNFFKQYNDAHGHPAGDVALINIAQLLCIPLRGSDFVARYGGDEFAIILPETPEGGAHLAAERIHETLRNASWPHGEITLSIGIATLMPEEISDAQLLLQRADQAMYTFKRHC</sequence>
<proteinExistence type="predicted"/>
<feature type="domain" description="GGDEF" evidence="4">
    <location>
        <begin position="218"/>
        <end position="339"/>
    </location>
</feature>
<dbReference type="EMBL" id="JAQQFM010000003">
    <property type="protein sequence ID" value="MFL9924072.1"/>
    <property type="molecule type" value="Genomic_DNA"/>
</dbReference>
<dbReference type="CDD" id="cd01949">
    <property type="entry name" value="GGDEF"/>
    <property type="match status" value="1"/>
</dbReference>
<dbReference type="PANTHER" id="PTHR45138:SF9">
    <property type="entry name" value="DIGUANYLATE CYCLASE DGCM-RELATED"/>
    <property type="match status" value="1"/>
</dbReference>
<dbReference type="Proteomes" id="UP001629246">
    <property type="component" value="Unassembled WGS sequence"/>
</dbReference>
<dbReference type="Pfam" id="PF00990">
    <property type="entry name" value="GGDEF"/>
    <property type="match status" value="1"/>
</dbReference>
<evidence type="ECO:0000259" key="4">
    <source>
        <dbReference type="PROSITE" id="PS50887"/>
    </source>
</evidence>
<evidence type="ECO:0000313" key="5">
    <source>
        <dbReference type="EMBL" id="MFL9924072.1"/>
    </source>
</evidence>
<feature type="region of interest" description="Disordered" evidence="3">
    <location>
        <begin position="1"/>
        <end position="20"/>
    </location>
</feature>
<dbReference type="SUPFAM" id="SSF55073">
    <property type="entry name" value="Nucleotide cyclase"/>
    <property type="match status" value="1"/>
</dbReference>
<evidence type="ECO:0000256" key="3">
    <source>
        <dbReference type="SAM" id="MobiDB-lite"/>
    </source>
</evidence>
<evidence type="ECO:0000313" key="6">
    <source>
        <dbReference type="Proteomes" id="UP001629246"/>
    </source>
</evidence>
<dbReference type="EC" id="2.7.7.65" evidence="1"/>
<comment type="catalytic activity">
    <reaction evidence="2">
        <text>2 GTP = 3',3'-c-di-GMP + 2 diphosphate</text>
        <dbReference type="Rhea" id="RHEA:24898"/>
        <dbReference type="ChEBI" id="CHEBI:33019"/>
        <dbReference type="ChEBI" id="CHEBI:37565"/>
        <dbReference type="ChEBI" id="CHEBI:58805"/>
        <dbReference type="EC" id="2.7.7.65"/>
    </reaction>
</comment>
<dbReference type="PANTHER" id="PTHR45138">
    <property type="entry name" value="REGULATORY COMPONENTS OF SENSORY TRANSDUCTION SYSTEM"/>
    <property type="match status" value="1"/>
</dbReference>
<comment type="caution">
    <text evidence="5">The sequence shown here is derived from an EMBL/GenBank/DDBJ whole genome shotgun (WGS) entry which is preliminary data.</text>
</comment>
<dbReference type="NCBIfam" id="TIGR00254">
    <property type="entry name" value="GGDEF"/>
    <property type="match status" value="1"/>
</dbReference>
<dbReference type="InterPro" id="IPR050469">
    <property type="entry name" value="Diguanylate_Cyclase"/>
</dbReference>
<reference evidence="5 6" key="1">
    <citation type="journal article" date="2024" name="Chem. Sci.">
        <title>Discovery of megapolipeptins by genome mining of a Burkholderiales bacteria collection.</title>
        <authorList>
            <person name="Paulo B.S."/>
            <person name="Recchia M.J.J."/>
            <person name="Lee S."/>
            <person name="Fergusson C.H."/>
            <person name="Romanowski S.B."/>
            <person name="Hernandez A."/>
            <person name="Krull N."/>
            <person name="Liu D.Y."/>
            <person name="Cavanagh H."/>
            <person name="Bos A."/>
            <person name="Gray C.A."/>
            <person name="Murphy B.T."/>
            <person name="Linington R.G."/>
            <person name="Eustaquio A.S."/>
        </authorList>
    </citation>
    <scope>NUCLEOTIDE SEQUENCE [LARGE SCALE GENOMIC DNA]</scope>
    <source>
        <strain evidence="5 6">RL21-008-BIB-A</strain>
    </source>
</reference>
<evidence type="ECO:0000256" key="2">
    <source>
        <dbReference type="ARBA" id="ARBA00034247"/>
    </source>
</evidence>
<accession>A0ABW9A7X8</accession>
<name>A0ABW9A7X8_9BURK</name>
<dbReference type="InterPro" id="IPR000160">
    <property type="entry name" value="GGDEF_dom"/>
</dbReference>
<organism evidence="5 6">
    <name type="scientific">Herbaspirillum lusitanum</name>
    <dbReference type="NCBI Taxonomy" id="213312"/>
    <lineage>
        <taxon>Bacteria</taxon>
        <taxon>Pseudomonadati</taxon>
        <taxon>Pseudomonadota</taxon>
        <taxon>Betaproteobacteria</taxon>
        <taxon>Burkholderiales</taxon>
        <taxon>Oxalobacteraceae</taxon>
        <taxon>Herbaspirillum</taxon>
    </lineage>
</organism>
<gene>
    <name evidence="5" type="ORF">PQR62_07345</name>
</gene>
<keyword evidence="6" id="KW-1185">Reference proteome</keyword>
<dbReference type="PROSITE" id="PS50887">
    <property type="entry name" value="GGDEF"/>
    <property type="match status" value="1"/>
</dbReference>
<dbReference type="SMART" id="SM00267">
    <property type="entry name" value="GGDEF"/>
    <property type="match status" value="1"/>
</dbReference>
<dbReference type="SUPFAM" id="SSF55781">
    <property type="entry name" value="GAF domain-like"/>
    <property type="match status" value="1"/>
</dbReference>
<dbReference type="InterPro" id="IPR043128">
    <property type="entry name" value="Rev_trsase/Diguanyl_cyclase"/>
</dbReference>
<dbReference type="InterPro" id="IPR029787">
    <property type="entry name" value="Nucleotide_cyclase"/>
</dbReference>
<protein>
    <recommendedName>
        <fullName evidence="1">diguanylate cyclase</fullName>
        <ecNumber evidence="1">2.7.7.65</ecNumber>
    </recommendedName>
</protein>
<dbReference type="Gene3D" id="3.30.70.270">
    <property type="match status" value="1"/>
</dbReference>